<keyword evidence="3" id="KW-0949">S-adenosyl-L-methionine</keyword>
<dbReference type="PANTHER" id="PTHR43712">
    <property type="entry name" value="PUTATIVE (AFU_ORTHOLOGUE AFUA_4G14580)-RELATED"/>
    <property type="match status" value="1"/>
</dbReference>
<dbReference type="EMBL" id="KV907500">
    <property type="protein sequence ID" value="OOF95610.1"/>
    <property type="molecule type" value="Genomic_DNA"/>
</dbReference>
<dbReference type="GO" id="GO:0044550">
    <property type="term" value="P:secondary metabolite biosynthetic process"/>
    <property type="evidence" value="ECO:0007669"/>
    <property type="project" value="UniProtKB-ARBA"/>
</dbReference>
<protein>
    <recommendedName>
        <fullName evidence="4">O-methyltransferase C-terminal domain-containing protein</fullName>
    </recommendedName>
</protein>
<proteinExistence type="predicted"/>
<dbReference type="STRING" id="602072.A0A1R3RMB3"/>
<reference evidence="6" key="1">
    <citation type="journal article" date="2017" name="Genome Biol.">
        <title>Comparative genomics reveals high biological diversity and specific adaptations in the industrially and medically important fungal genus Aspergillus.</title>
        <authorList>
            <person name="de Vries R.P."/>
            <person name="Riley R."/>
            <person name="Wiebenga A."/>
            <person name="Aguilar-Osorio G."/>
            <person name="Amillis S."/>
            <person name="Uchima C.A."/>
            <person name="Anderluh G."/>
            <person name="Asadollahi M."/>
            <person name="Askin M."/>
            <person name="Barry K."/>
            <person name="Battaglia E."/>
            <person name="Bayram O."/>
            <person name="Benocci T."/>
            <person name="Braus-Stromeyer S.A."/>
            <person name="Caldana C."/>
            <person name="Canovas D."/>
            <person name="Cerqueira G.C."/>
            <person name="Chen F."/>
            <person name="Chen W."/>
            <person name="Choi C."/>
            <person name="Clum A."/>
            <person name="Dos Santos R.A."/>
            <person name="Damasio A.R."/>
            <person name="Diallinas G."/>
            <person name="Emri T."/>
            <person name="Fekete E."/>
            <person name="Flipphi M."/>
            <person name="Freyberg S."/>
            <person name="Gallo A."/>
            <person name="Gournas C."/>
            <person name="Habgood R."/>
            <person name="Hainaut M."/>
            <person name="Harispe M.L."/>
            <person name="Henrissat B."/>
            <person name="Hilden K.S."/>
            <person name="Hope R."/>
            <person name="Hossain A."/>
            <person name="Karabika E."/>
            <person name="Karaffa L."/>
            <person name="Karanyi Z."/>
            <person name="Krasevec N."/>
            <person name="Kuo A."/>
            <person name="Kusch H."/>
            <person name="LaButti K."/>
            <person name="Lagendijk E.L."/>
            <person name="Lapidus A."/>
            <person name="Levasseur A."/>
            <person name="Lindquist E."/>
            <person name="Lipzen A."/>
            <person name="Logrieco A.F."/>
            <person name="MacCabe A."/>
            <person name="Maekelae M.R."/>
            <person name="Malavazi I."/>
            <person name="Melin P."/>
            <person name="Meyer V."/>
            <person name="Mielnichuk N."/>
            <person name="Miskei M."/>
            <person name="Molnar A.P."/>
            <person name="Mule G."/>
            <person name="Ngan C.Y."/>
            <person name="Orejas M."/>
            <person name="Orosz E."/>
            <person name="Ouedraogo J.P."/>
            <person name="Overkamp K.M."/>
            <person name="Park H.-S."/>
            <person name="Perrone G."/>
            <person name="Piumi F."/>
            <person name="Punt P.J."/>
            <person name="Ram A.F."/>
            <person name="Ramon A."/>
            <person name="Rauscher S."/>
            <person name="Record E."/>
            <person name="Riano-Pachon D.M."/>
            <person name="Robert V."/>
            <person name="Roehrig J."/>
            <person name="Ruller R."/>
            <person name="Salamov A."/>
            <person name="Salih N.S."/>
            <person name="Samson R.A."/>
            <person name="Sandor E."/>
            <person name="Sanguinetti M."/>
            <person name="Schuetze T."/>
            <person name="Sepcic K."/>
            <person name="Shelest E."/>
            <person name="Sherlock G."/>
            <person name="Sophianopoulou V."/>
            <person name="Squina F.M."/>
            <person name="Sun H."/>
            <person name="Susca A."/>
            <person name="Todd R.B."/>
            <person name="Tsang A."/>
            <person name="Unkles S.E."/>
            <person name="van de Wiele N."/>
            <person name="van Rossen-Uffink D."/>
            <person name="Oliveira J.V."/>
            <person name="Vesth T.C."/>
            <person name="Visser J."/>
            <person name="Yu J.-H."/>
            <person name="Zhou M."/>
            <person name="Andersen M.R."/>
            <person name="Archer D.B."/>
            <person name="Baker S.E."/>
            <person name="Benoit I."/>
            <person name="Brakhage A.A."/>
            <person name="Braus G.H."/>
            <person name="Fischer R."/>
            <person name="Frisvad J.C."/>
            <person name="Goldman G.H."/>
            <person name="Houbraken J."/>
            <person name="Oakley B."/>
            <person name="Pocsi I."/>
            <person name="Scazzocchio C."/>
            <person name="Seiboth B."/>
            <person name="vanKuyk P.A."/>
            <person name="Wortman J."/>
            <person name="Dyer P.S."/>
            <person name="Grigoriev I.V."/>
        </authorList>
    </citation>
    <scope>NUCLEOTIDE SEQUENCE [LARGE SCALE GENOMIC DNA]</scope>
    <source>
        <strain evidence="6">ITEM 5010</strain>
    </source>
</reference>
<dbReference type="GO" id="GO:0008171">
    <property type="term" value="F:O-methyltransferase activity"/>
    <property type="evidence" value="ECO:0007669"/>
    <property type="project" value="InterPro"/>
</dbReference>
<name>A0A1R3RMB3_ASPC5</name>
<evidence type="ECO:0000256" key="1">
    <source>
        <dbReference type="ARBA" id="ARBA00022603"/>
    </source>
</evidence>
<keyword evidence="1" id="KW-0489">Methyltransferase</keyword>
<dbReference type="SUPFAM" id="SSF53335">
    <property type="entry name" value="S-adenosyl-L-methionine-dependent methyltransferases"/>
    <property type="match status" value="1"/>
</dbReference>
<dbReference type="Gene3D" id="3.40.50.150">
    <property type="entry name" value="Vaccinia Virus protein VP39"/>
    <property type="match status" value="1"/>
</dbReference>
<gene>
    <name evidence="5" type="ORF">ASPCADRAFT_131073</name>
</gene>
<evidence type="ECO:0000256" key="3">
    <source>
        <dbReference type="ARBA" id="ARBA00022691"/>
    </source>
</evidence>
<organism evidence="5 6">
    <name type="scientific">Aspergillus carbonarius (strain ITEM 5010)</name>
    <dbReference type="NCBI Taxonomy" id="602072"/>
    <lineage>
        <taxon>Eukaryota</taxon>
        <taxon>Fungi</taxon>
        <taxon>Dikarya</taxon>
        <taxon>Ascomycota</taxon>
        <taxon>Pezizomycotina</taxon>
        <taxon>Eurotiomycetes</taxon>
        <taxon>Eurotiomycetidae</taxon>
        <taxon>Eurotiales</taxon>
        <taxon>Aspergillaceae</taxon>
        <taxon>Aspergillus</taxon>
        <taxon>Aspergillus subgen. Circumdati</taxon>
    </lineage>
</organism>
<dbReference type="GO" id="GO:0032259">
    <property type="term" value="P:methylation"/>
    <property type="evidence" value="ECO:0007669"/>
    <property type="project" value="UniProtKB-KW"/>
</dbReference>
<evidence type="ECO:0000313" key="5">
    <source>
        <dbReference type="EMBL" id="OOF95610.1"/>
    </source>
</evidence>
<dbReference type="AlphaFoldDB" id="A0A1R3RMB3"/>
<dbReference type="Pfam" id="PF00891">
    <property type="entry name" value="Methyltransf_2"/>
    <property type="match status" value="1"/>
</dbReference>
<keyword evidence="2" id="KW-0808">Transferase</keyword>
<dbReference type="PANTHER" id="PTHR43712:SF18">
    <property type="entry name" value="PUTATIVE (AFU_ORTHOLOGUE AFUA_4G14240)-RELATED"/>
    <property type="match status" value="1"/>
</dbReference>
<keyword evidence="6" id="KW-1185">Reference proteome</keyword>
<sequence length="392" mass="42975">MTAPQNIPIPDAGKKVLSTVTLAPALGFVPIAVHFDLFSCLQAIGKPATARDVCDVHQKKYGDTDLSVPLASMRSSPSCNYGCYGGSDMVADDTLFLMGALGFLDLLPDDVYVANEVTKFLAETPSAQHGAMHFTSEGLLGAAFLMRQLQDTQFRYPFQECNTPFQYAYKSMGNEFLAQEHVYSVMHHTGRLDSFNTFMTGKFGRWGTMPDRVRKLGYDLDGLLESAAAEPLQIVDIGGGRGELLLELKATYPHLLRKENLILQEYNADIGAVPDVTEMGWNYKEDGSEQPVKGALLYSMAHVLHNLSDIESIKLLAKVARVMAPGSRLLIQELTKNAASATTHAAMIVMHAGRERTSAEWKDLAAFAGLEVTFEAYPPLGECVVEMRKVLN</sequence>
<dbReference type="PROSITE" id="PS51683">
    <property type="entry name" value="SAM_OMT_II"/>
    <property type="match status" value="1"/>
</dbReference>
<dbReference type="VEuPathDB" id="FungiDB:ASPCADRAFT_131073"/>
<dbReference type="Proteomes" id="UP000188318">
    <property type="component" value="Unassembled WGS sequence"/>
</dbReference>
<dbReference type="OMA" id="THAAMIV"/>
<evidence type="ECO:0000256" key="2">
    <source>
        <dbReference type="ARBA" id="ARBA00022679"/>
    </source>
</evidence>
<evidence type="ECO:0000259" key="4">
    <source>
        <dbReference type="Pfam" id="PF00891"/>
    </source>
</evidence>
<evidence type="ECO:0000313" key="6">
    <source>
        <dbReference type="Proteomes" id="UP000188318"/>
    </source>
</evidence>
<accession>A0A1R3RMB3</accession>
<dbReference type="OrthoDB" id="1535081at2759"/>
<dbReference type="InterPro" id="IPR001077">
    <property type="entry name" value="COMT_C"/>
</dbReference>
<feature type="domain" description="O-methyltransferase C-terminal" evidence="4">
    <location>
        <begin position="233"/>
        <end position="370"/>
    </location>
</feature>
<dbReference type="InterPro" id="IPR016461">
    <property type="entry name" value="COMT-like"/>
</dbReference>
<dbReference type="InterPro" id="IPR029063">
    <property type="entry name" value="SAM-dependent_MTases_sf"/>
</dbReference>